<evidence type="ECO:0000313" key="3">
    <source>
        <dbReference type="EMBL" id="MEJ8670290.1"/>
    </source>
</evidence>
<feature type="chain" id="PRO_5047496373" evidence="2">
    <location>
        <begin position="22"/>
        <end position="153"/>
    </location>
</feature>
<keyword evidence="4" id="KW-1185">Reference proteome</keyword>
<accession>A0ABU8UMZ8</accession>
<reference evidence="3 4" key="1">
    <citation type="submission" date="2024-03" db="EMBL/GenBank/DDBJ databases">
        <title>Novel Streptomyces species of biotechnological and ecological value are a feature of Machair soil.</title>
        <authorList>
            <person name="Prole J.R."/>
            <person name="Goodfellow M."/>
            <person name="Allenby N."/>
            <person name="Ward A.C."/>
        </authorList>
    </citation>
    <scope>NUCLEOTIDE SEQUENCE [LARGE SCALE GENOMIC DNA]</scope>
    <source>
        <strain evidence="3 4">MS1.AVA.1</strain>
    </source>
</reference>
<sequence>MPGHRTRWTTTAILTTTAAVAAALTLTSCSDDDTPSSVASQAASAFASATAKAGQQLDDIQGGVNAKGAIRLGDPTTDSDGRTTVEVTAENTTDSTKSFGVQINFRDEGGNLLDANVVTVSDVAAGKTGKGTVRSTRELGGDVRTEVARAVRY</sequence>
<evidence type="ECO:0000313" key="4">
    <source>
        <dbReference type="Proteomes" id="UP001376459"/>
    </source>
</evidence>
<gene>
    <name evidence="3" type="ORF">WKI71_23305</name>
</gene>
<proteinExistence type="predicted"/>
<feature type="region of interest" description="Disordered" evidence="1">
    <location>
        <begin position="64"/>
        <end position="87"/>
    </location>
</feature>
<keyword evidence="2" id="KW-0732">Signal</keyword>
<dbReference type="Proteomes" id="UP001376459">
    <property type="component" value="Unassembled WGS sequence"/>
</dbReference>
<dbReference type="InterPro" id="IPR047676">
    <property type="entry name" value="FxLYD_dom"/>
</dbReference>
<comment type="caution">
    <text evidence="3">The sequence shown here is derived from an EMBL/GenBank/DDBJ whole genome shotgun (WGS) entry which is preliminary data.</text>
</comment>
<evidence type="ECO:0000256" key="2">
    <source>
        <dbReference type="SAM" id="SignalP"/>
    </source>
</evidence>
<protein>
    <submittedName>
        <fullName evidence="3">FxLYD domain-containing protein</fullName>
    </submittedName>
</protein>
<name>A0ABU8UMZ8_9ACTN</name>
<dbReference type="EMBL" id="JBBKAK010000001">
    <property type="protein sequence ID" value="MEJ8670290.1"/>
    <property type="molecule type" value="Genomic_DNA"/>
</dbReference>
<dbReference type="PROSITE" id="PS51257">
    <property type="entry name" value="PROKAR_LIPOPROTEIN"/>
    <property type="match status" value="1"/>
</dbReference>
<feature type="signal peptide" evidence="2">
    <location>
        <begin position="1"/>
        <end position="21"/>
    </location>
</feature>
<organism evidence="3 4">
    <name type="scientific">Streptomyces machairae</name>
    <dbReference type="NCBI Taxonomy" id="3134109"/>
    <lineage>
        <taxon>Bacteria</taxon>
        <taxon>Bacillati</taxon>
        <taxon>Actinomycetota</taxon>
        <taxon>Actinomycetes</taxon>
        <taxon>Kitasatosporales</taxon>
        <taxon>Streptomycetaceae</taxon>
        <taxon>Streptomyces</taxon>
    </lineage>
</organism>
<evidence type="ECO:0000256" key="1">
    <source>
        <dbReference type="SAM" id="MobiDB-lite"/>
    </source>
</evidence>
<dbReference type="NCBIfam" id="NF038353">
    <property type="entry name" value="FxLYD_dom"/>
    <property type="match status" value="1"/>
</dbReference>